<dbReference type="EMBL" id="JBHTAS010000001">
    <property type="protein sequence ID" value="MFC7142145.1"/>
    <property type="molecule type" value="Genomic_DNA"/>
</dbReference>
<gene>
    <name evidence="2" type="ORF">ACFQMA_20195</name>
</gene>
<evidence type="ECO:0000256" key="1">
    <source>
        <dbReference type="SAM" id="MobiDB-lite"/>
    </source>
</evidence>
<proteinExistence type="predicted"/>
<dbReference type="Proteomes" id="UP001596432">
    <property type="component" value="Unassembled WGS sequence"/>
</dbReference>
<organism evidence="2 3">
    <name type="scientific">Halosimplex aquaticum</name>
    <dbReference type="NCBI Taxonomy" id="3026162"/>
    <lineage>
        <taxon>Archaea</taxon>
        <taxon>Methanobacteriati</taxon>
        <taxon>Methanobacteriota</taxon>
        <taxon>Stenosarchaea group</taxon>
        <taxon>Halobacteria</taxon>
        <taxon>Halobacteriales</taxon>
        <taxon>Haloarculaceae</taxon>
        <taxon>Halosimplex</taxon>
    </lineage>
</organism>
<dbReference type="GeneID" id="78822479"/>
<comment type="caution">
    <text evidence="2">The sequence shown here is derived from an EMBL/GenBank/DDBJ whole genome shotgun (WGS) entry which is preliminary data.</text>
</comment>
<accession>A0ABD5Y8F9</accession>
<reference evidence="2 3" key="1">
    <citation type="journal article" date="2019" name="Int. J. Syst. Evol. Microbiol.">
        <title>The Global Catalogue of Microorganisms (GCM) 10K type strain sequencing project: providing services to taxonomists for standard genome sequencing and annotation.</title>
        <authorList>
            <consortium name="The Broad Institute Genomics Platform"/>
            <consortium name="The Broad Institute Genome Sequencing Center for Infectious Disease"/>
            <person name="Wu L."/>
            <person name="Ma J."/>
        </authorList>
    </citation>
    <scope>NUCLEOTIDE SEQUENCE [LARGE SCALE GENOMIC DNA]</scope>
    <source>
        <strain evidence="2 3">XZYJT29</strain>
    </source>
</reference>
<evidence type="ECO:0008006" key="4">
    <source>
        <dbReference type="Google" id="ProtNLM"/>
    </source>
</evidence>
<sequence>MKRFDPAVLVGPDLFSIARTLLLVAVLGVAGASAGVTGVAAGDAPPDDPTAVHGSEHVQSNNATAQRNGSDPVSVSVDNVTNCGDRCRTVTANLTNSGNESLENVTAVTRILAGDTQIWNRTSQFGNVSANASANRTARIRLSYVEAFSIISNDGWIRINTTVRWDGGNATFSERRRVMR</sequence>
<feature type="region of interest" description="Disordered" evidence="1">
    <location>
        <begin position="41"/>
        <end position="74"/>
    </location>
</feature>
<feature type="compositionally biased region" description="Polar residues" evidence="1">
    <location>
        <begin position="57"/>
        <end position="74"/>
    </location>
</feature>
<dbReference type="RefSeq" id="WP_274323216.1">
    <property type="nucleotide sequence ID" value="NZ_CP118158.1"/>
</dbReference>
<name>A0ABD5Y8F9_9EURY</name>
<feature type="compositionally biased region" description="Low complexity" evidence="1">
    <location>
        <begin position="41"/>
        <end position="52"/>
    </location>
</feature>
<keyword evidence="3" id="KW-1185">Reference proteome</keyword>
<protein>
    <recommendedName>
        <fullName evidence="4">CARDB domain-containing protein</fullName>
    </recommendedName>
</protein>
<dbReference type="AlphaFoldDB" id="A0ABD5Y8F9"/>
<evidence type="ECO:0000313" key="3">
    <source>
        <dbReference type="Proteomes" id="UP001596432"/>
    </source>
</evidence>
<evidence type="ECO:0000313" key="2">
    <source>
        <dbReference type="EMBL" id="MFC7142145.1"/>
    </source>
</evidence>